<gene>
    <name evidence="1" type="ORF">LCGC14_2034680</name>
</gene>
<proteinExistence type="predicted"/>
<name>A0A0F9HQM6_9ZZZZ</name>
<protein>
    <submittedName>
        <fullName evidence="1">Uncharacterized protein</fullName>
    </submittedName>
</protein>
<reference evidence="1" key="1">
    <citation type="journal article" date="2015" name="Nature">
        <title>Complex archaea that bridge the gap between prokaryotes and eukaryotes.</title>
        <authorList>
            <person name="Spang A."/>
            <person name="Saw J.H."/>
            <person name="Jorgensen S.L."/>
            <person name="Zaremba-Niedzwiedzka K."/>
            <person name="Martijn J."/>
            <person name="Lind A.E."/>
            <person name="van Eijk R."/>
            <person name="Schleper C."/>
            <person name="Guy L."/>
            <person name="Ettema T.J."/>
        </authorList>
    </citation>
    <scope>NUCLEOTIDE SEQUENCE</scope>
</reference>
<evidence type="ECO:0000313" key="1">
    <source>
        <dbReference type="EMBL" id="KKL77457.1"/>
    </source>
</evidence>
<dbReference type="AlphaFoldDB" id="A0A0F9HQM6"/>
<dbReference type="EMBL" id="LAZR01023743">
    <property type="protein sequence ID" value="KKL77457.1"/>
    <property type="molecule type" value="Genomic_DNA"/>
</dbReference>
<sequence length="80" mass="9374">MRRIAAETILCCLLVLALYQWAHYEGRVTYAIDQARFMAKTEADIDRLTLKAKALTTGMNNCWRAWRHTTWQARWDRNGG</sequence>
<comment type="caution">
    <text evidence="1">The sequence shown here is derived from an EMBL/GenBank/DDBJ whole genome shotgun (WGS) entry which is preliminary data.</text>
</comment>
<accession>A0A0F9HQM6</accession>
<organism evidence="1">
    <name type="scientific">marine sediment metagenome</name>
    <dbReference type="NCBI Taxonomy" id="412755"/>
    <lineage>
        <taxon>unclassified sequences</taxon>
        <taxon>metagenomes</taxon>
        <taxon>ecological metagenomes</taxon>
    </lineage>
</organism>